<gene>
    <name evidence="2" type="ORF">A3C59_03905</name>
</gene>
<reference evidence="2 3" key="1">
    <citation type="journal article" date="2016" name="Nat. Commun.">
        <title>Thousands of microbial genomes shed light on interconnected biogeochemical processes in an aquifer system.</title>
        <authorList>
            <person name="Anantharaman K."/>
            <person name="Brown C.T."/>
            <person name="Hug L.A."/>
            <person name="Sharon I."/>
            <person name="Castelle C.J."/>
            <person name="Probst A.J."/>
            <person name="Thomas B.C."/>
            <person name="Singh A."/>
            <person name="Wilkins M.J."/>
            <person name="Karaoz U."/>
            <person name="Brodie E.L."/>
            <person name="Williams K.H."/>
            <person name="Hubbard S.S."/>
            <person name="Banfield J.F."/>
        </authorList>
    </citation>
    <scope>NUCLEOTIDE SEQUENCE [LARGE SCALE GENOMIC DNA]</scope>
</reference>
<feature type="transmembrane region" description="Helical" evidence="1">
    <location>
        <begin position="12"/>
        <end position="33"/>
    </location>
</feature>
<evidence type="ECO:0000313" key="3">
    <source>
        <dbReference type="Proteomes" id="UP000176902"/>
    </source>
</evidence>
<sequence length="74" mass="8317">MIGFLFSFSETVLYLFNVFSVGSLQTLLLRFIFTTPMHILTSLIILSSALINKNLIILGIIIAALVHYIFNLIV</sequence>
<proteinExistence type="predicted"/>
<keyword evidence="1" id="KW-1133">Transmembrane helix</keyword>
<evidence type="ECO:0000313" key="2">
    <source>
        <dbReference type="EMBL" id="OGE33287.1"/>
    </source>
</evidence>
<organism evidence="2 3">
    <name type="scientific">Candidatus Daviesbacteria bacterium RIFCSPHIGHO2_02_FULL_36_13</name>
    <dbReference type="NCBI Taxonomy" id="1797768"/>
    <lineage>
        <taxon>Bacteria</taxon>
        <taxon>Candidatus Daviesiibacteriota</taxon>
    </lineage>
</organism>
<feature type="transmembrane region" description="Helical" evidence="1">
    <location>
        <begin position="54"/>
        <end position="73"/>
    </location>
</feature>
<dbReference type="Proteomes" id="UP000176902">
    <property type="component" value="Unassembled WGS sequence"/>
</dbReference>
<dbReference type="AlphaFoldDB" id="A0A1F5JXF2"/>
<name>A0A1F5JXF2_9BACT</name>
<comment type="caution">
    <text evidence="2">The sequence shown here is derived from an EMBL/GenBank/DDBJ whole genome shotgun (WGS) entry which is preliminary data.</text>
</comment>
<protein>
    <submittedName>
        <fullName evidence="2">Uncharacterized protein</fullName>
    </submittedName>
</protein>
<keyword evidence="1" id="KW-0812">Transmembrane</keyword>
<accession>A0A1F5JXF2</accession>
<keyword evidence="1" id="KW-0472">Membrane</keyword>
<dbReference type="EMBL" id="MFCV01000011">
    <property type="protein sequence ID" value="OGE33287.1"/>
    <property type="molecule type" value="Genomic_DNA"/>
</dbReference>
<evidence type="ECO:0000256" key="1">
    <source>
        <dbReference type="SAM" id="Phobius"/>
    </source>
</evidence>